<dbReference type="GO" id="GO:0015990">
    <property type="term" value="P:electron transport coupled proton transport"/>
    <property type="evidence" value="ECO:0007669"/>
    <property type="project" value="TreeGrafter"/>
</dbReference>
<evidence type="ECO:0000256" key="6">
    <source>
        <dbReference type="ARBA" id="ARBA00031027"/>
    </source>
</evidence>
<name>A0A0D3RAL3_9TREM</name>
<dbReference type="GO" id="GO:0042773">
    <property type="term" value="P:ATP synthesis coupled electron transport"/>
    <property type="evidence" value="ECO:0007669"/>
    <property type="project" value="InterPro"/>
</dbReference>
<feature type="domain" description="NADH:quinone oxidoreductase/Mrp antiporter transmembrane" evidence="9">
    <location>
        <begin position="100"/>
        <end position="358"/>
    </location>
</feature>
<evidence type="ECO:0000256" key="8">
    <source>
        <dbReference type="SAM" id="Phobius"/>
    </source>
</evidence>
<dbReference type="InterPro" id="IPR001750">
    <property type="entry name" value="ND/Mrp_TM"/>
</dbReference>
<feature type="transmembrane region" description="Helical" evidence="8">
    <location>
        <begin position="46"/>
        <end position="65"/>
    </location>
</feature>
<dbReference type="GO" id="GO:0016020">
    <property type="term" value="C:membrane"/>
    <property type="evidence" value="ECO:0007669"/>
    <property type="project" value="UniProtKB-SubCell"/>
</dbReference>
<sequence length="527" mass="58688">MLGLLVFLFFGVMCLWCVSLVGWWGSFTFVGYVLKDLMFCFFIDETSLVCAFMLVCCGSIALFYCYHYFGGSKEGGLLFPLIVWFLGVMGVLIFTSSMIFSLVLWEYLGLVSFFLILFYSNSSSMRASLITVFASRFGDVSLFVLVMWFVNWLEFSGALFVLLYLLVVLSKSAAYPFISWLLEAMRAPTPVSSLVHSSTLVAAGAWFVYRYNYFCTPGLLEVLFFFSLVSVIITGLCAVVFIDLKKIVALSTCNNIAWCLIFFVCGDLMLALLQLLTHGVCKCYLFMAVGDLMSSSGGSQSGIGVYLSRYSGVYGVVSQLLLIFSLCGLPFLGVFFSKHGLFCAFLYNYSLISLVGLLAGFFISYLYSTRLALFLFMGVGGLNFGYSSSFVLIGLISFFGTLVNYGGSCLFMELYELDTMWGVGFSVLQLVGCLAGGLLFVYNVSWGSGVWESLLWGNDGLVMWLYSIYLRVTEVCVFSFYRWEVYLLGLWSGYDRLGVGYRSSLFSLNVLVAGVLLLMMLFFVIGS</sequence>
<comment type="subcellular location">
    <subcellularLocation>
        <location evidence="1">Membrane</location>
        <topology evidence="1">Multi-pass membrane protein</topology>
    </subcellularLocation>
</comment>
<dbReference type="GO" id="GO:0008137">
    <property type="term" value="F:NADH dehydrogenase (ubiquinone) activity"/>
    <property type="evidence" value="ECO:0007669"/>
    <property type="project" value="UniProtKB-EC"/>
</dbReference>
<feature type="transmembrane region" description="Helical" evidence="8">
    <location>
        <begin position="102"/>
        <end position="120"/>
    </location>
</feature>
<evidence type="ECO:0000256" key="1">
    <source>
        <dbReference type="ARBA" id="ARBA00004141"/>
    </source>
</evidence>
<keyword evidence="4 8" id="KW-1133">Transmembrane helix</keyword>
<feature type="transmembrane region" description="Helical" evidence="8">
    <location>
        <begin position="504"/>
        <end position="525"/>
    </location>
</feature>
<protein>
    <recommendedName>
        <fullName evidence="2">NADH:ubiquinone reductase (H(+)-translocating)</fullName>
        <ecNumber evidence="2">7.1.1.2</ecNumber>
    </recommendedName>
    <alternativeName>
        <fullName evidence="6">NADH dehydrogenase subunit 5</fullName>
    </alternativeName>
</protein>
<feature type="transmembrane region" description="Helical" evidence="8">
    <location>
        <begin position="256"/>
        <end position="277"/>
    </location>
</feature>
<feature type="transmembrane region" description="Helical" evidence="8">
    <location>
        <begin position="77"/>
        <end position="96"/>
    </location>
</feature>
<evidence type="ECO:0000256" key="7">
    <source>
        <dbReference type="ARBA" id="ARBA00049551"/>
    </source>
</evidence>
<evidence type="ECO:0000256" key="5">
    <source>
        <dbReference type="ARBA" id="ARBA00023136"/>
    </source>
</evidence>
<feature type="transmembrane region" description="Helical" evidence="8">
    <location>
        <begin position="194"/>
        <end position="211"/>
    </location>
</feature>
<keyword evidence="5 8" id="KW-0472">Membrane</keyword>
<feature type="transmembrane region" description="Helical" evidence="8">
    <location>
        <begin position="313"/>
        <end position="334"/>
    </location>
</feature>
<dbReference type="Pfam" id="PF00361">
    <property type="entry name" value="Proton_antipo_M"/>
    <property type="match status" value="1"/>
</dbReference>
<dbReference type="EC" id="7.1.1.2" evidence="2"/>
<feature type="transmembrane region" description="Helical" evidence="8">
    <location>
        <begin position="419"/>
        <end position="442"/>
    </location>
</feature>
<reference evidence="10" key="1">
    <citation type="journal article" date="2015" name="Parasit. Vectors">
        <title>Mitochondrial and nuclear ribosomal DNA dataset supports that Paramphistomum leydeni (Trematoda: Digenea) is a distinct rumen fluke species.</title>
        <authorList>
            <person name="Ma J."/>
            <person name="He J.J."/>
            <person name="Liu G."/>
            <person name="Zhou D."/>
            <person name="Liu J."/>
            <person name="Liu Y."/>
            <person name="Zhu X.Q."/>
        </authorList>
    </citation>
    <scope>NUCLEOTIDE SEQUENCE</scope>
</reference>
<dbReference type="PANTHER" id="PTHR42829">
    <property type="entry name" value="NADH-UBIQUINONE OXIDOREDUCTASE CHAIN 5"/>
    <property type="match status" value="1"/>
</dbReference>
<feature type="transmembrane region" description="Helical" evidence="8">
    <location>
        <begin position="346"/>
        <end position="367"/>
    </location>
</feature>
<gene>
    <name evidence="10" type="primary">nad5</name>
</gene>
<organism evidence="10">
    <name type="scientific">Paramphistomum leydeni</name>
    <dbReference type="NCBI Taxonomy" id="851063"/>
    <lineage>
        <taxon>Eukaryota</taxon>
        <taxon>Metazoa</taxon>
        <taxon>Spiralia</taxon>
        <taxon>Lophotrochozoa</taxon>
        <taxon>Platyhelminthes</taxon>
        <taxon>Trematoda</taxon>
        <taxon>Digenea</taxon>
        <taxon>Plagiorchiida</taxon>
        <taxon>Pronocephalata</taxon>
        <taxon>Paramphistomoidea</taxon>
        <taxon>Paramphistomidae</taxon>
        <taxon>Paramphistomum</taxon>
    </lineage>
</organism>
<feature type="transmembrane region" description="Helical" evidence="8">
    <location>
        <begin position="7"/>
        <end position="34"/>
    </location>
</feature>
<geneLocation type="mitochondrion" evidence="10"/>
<comment type="catalytic activity">
    <reaction evidence="7">
        <text>a ubiquinone + NADH + 5 H(+)(in) = a ubiquinol + NAD(+) + 4 H(+)(out)</text>
        <dbReference type="Rhea" id="RHEA:29091"/>
        <dbReference type="Rhea" id="RHEA-COMP:9565"/>
        <dbReference type="Rhea" id="RHEA-COMP:9566"/>
        <dbReference type="ChEBI" id="CHEBI:15378"/>
        <dbReference type="ChEBI" id="CHEBI:16389"/>
        <dbReference type="ChEBI" id="CHEBI:17976"/>
        <dbReference type="ChEBI" id="CHEBI:57540"/>
        <dbReference type="ChEBI" id="CHEBI:57945"/>
        <dbReference type="EC" id="7.1.1.2"/>
    </reaction>
</comment>
<feature type="transmembrane region" description="Helical" evidence="8">
    <location>
        <begin position="462"/>
        <end position="483"/>
    </location>
</feature>
<keyword evidence="10" id="KW-0496">Mitochondrion</keyword>
<dbReference type="AlphaFoldDB" id="A0A0D3RAL3"/>
<evidence type="ECO:0000256" key="3">
    <source>
        <dbReference type="ARBA" id="ARBA00022692"/>
    </source>
</evidence>
<evidence type="ECO:0000256" key="4">
    <source>
        <dbReference type="ARBA" id="ARBA00022989"/>
    </source>
</evidence>
<evidence type="ECO:0000313" key="10">
    <source>
        <dbReference type="EMBL" id="AJR32857.1"/>
    </source>
</evidence>
<feature type="transmembrane region" description="Helical" evidence="8">
    <location>
        <begin position="127"/>
        <end position="150"/>
    </location>
</feature>
<evidence type="ECO:0000259" key="9">
    <source>
        <dbReference type="Pfam" id="PF00361"/>
    </source>
</evidence>
<feature type="transmembrane region" description="Helical" evidence="8">
    <location>
        <begin position="223"/>
        <end position="244"/>
    </location>
</feature>
<accession>A0A0D3RAL3</accession>
<feature type="transmembrane region" description="Helical" evidence="8">
    <location>
        <begin position="387"/>
        <end position="407"/>
    </location>
</feature>
<keyword evidence="3 8" id="KW-0812">Transmembrane</keyword>
<proteinExistence type="predicted"/>
<dbReference type="InterPro" id="IPR003945">
    <property type="entry name" value="NU5C-like"/>
</dbReference>
<feature type="transmembrane region" description="Helical" evidence="8">
    <location>
        <begin position="156"/>
        <end position="182"/>
    </location>
</feature>
<dbReference type="GO" id="GO:0003954">
    <property type="term" value="F:NADH dehydrogenase activity"/>
    <property type="evidence" value="ECO:0007669"/>
    <property type="project" value="TreeGrafter"/>
</dbReference>
<evidence type="ECO:0000256" key="2">
    <source>
        <dbReference type="ARBA" id="ARBA00012944"/>
    </source>
</evidence>
<dbReference type="PANTHER" id="PTHR42829:SF2">
    <property type="entry name" value="NADH-UBIQUINONE OXIDOREDUCTASE CHAIN 5"/>
    <property type="match status" value="1"/>
</dbReference>
<dbReference type="PRINTS" id="PR01434">
    <property type="entry name" value="NADHDHGNASE5"/>
</dbReference>
<dbReference type="EMBL" id="KP341657">
    <property type="protein sequence ID" value="AJR32857.1"/>
    <property type="molecule type" value="Genomic_DNA"/>
</dbReference>